<gene>
    <name evidence="1" type="ORF">PXEA_LOCUS31055</name>
</gene>
<dbReference type="EMBL" id="CAAALY010255512">
    <property type="protein sequence ID" value="VEL37615.1"/>
    <property type="molecule type" value="Genomic_DNA"/>
</dbReference>
<proteinExistence type="predicted"/>
<name>A0A3S5CUB1_9PLAT</name>
<comment type="caution">
    <text evidence="1">The sequence shown here is derived from an EMBL/GenBank/DDBJ whole genome shotgun (WGS) entry which is preliminary data.</text>
</comment>
<organism evidence="1 2">
    <name type="scientific">Protopolystoma xenopodis</name>
    <dbReference type="NCBI Taxonomy" id="117903"/>
    <lineage>
        <taxon>Eukaryota</taxon>
        <taxon>Metazoa</taxon>
        <taxon>Spiralia</taxon>
        <taxon>Lophotrochozoa</taxon>
        <taxon>Platyhelminthes</taxon>
        <taxon>Monogenea</taxon>
        <taxon>Polyopisthocotylea</taxon>
        <taxon>Polystomatidea</taxon>
        <taxon>Polystomatidae</taxon>
        <taxon>Protopolystoma</taxon>
    </lineage>
</organism>
<evidence type="ECO:0000313" key="2">
    <source>
        <dbReference type="Proteomes" id="UP000784294"/>
    </source>
</evidence>
<accession>A0A3S5CUB1</accession>
<keyword evidence="2" id="KW-1185">Reference proteome</keyword>
<dbReference type="Proteomes" id="UP000784294">
    <property type="component" value="Unassembled WGS sequence"/>
</dbReference>
<sequence length="124" mass="13864">MVLLVFPEFAYAAGKVVANSTLLQSSVHQIVLRKDVNGLPNLALPCVVPVWSSSFYCLPIDLVSSLRDVFRYSDCRRRHVSSPPLDARHHDNYDADDFGLGAFYMVSLKIRPSCDNEDNPLLPV</sequence>
<dbReference type="AlphaFoldDB" id="A0A3S5CUB1"/>
<protein>
    <submittedName>
        <fullName evidence="1">Uncharacterized protein</fullName>
    </submittedName>
</protein>
<reference evidence="1" key="1">
    <citation type="submission" date="2018-11" db="EMBL/GenBank/DDBJ databases">
        <authorList>
            <consortium name="Pathogen Informatics"/>
        </authorList>
    </citation>
    <scope>NUCLEOTIDE SEQUENCE</scope>
</reference>
<evidence type="ECO:0000313" key="1">
    <source>
        <dbReference type="EMBL" id="VEL37615.1"/>
    </source>
</evidence>